<evidence type="ECO:0000256" key="1">
    <source>
        <dbReference type="ARBA" id="ARBA00022614"/>
    </source>
</evidence>
<organism evidence="3">
    <name type="scientific">Hexamita inflata</name>
    <dbReference type="NCBI Taxonomy" id="28002"/>
    <lineage>
        <taxon>Eukaryota</taxon>
        <taxon>Metamonada</taxon>
        <taxon>Diplomonadida</taxon>
        <taxon>Hexamitidae</taxon>
        <taxon>Hexamitinae</taxon>
        <taxon>Hexamita</taxon>
    </lineage>
</organism>
<evidence type="ECO:0000313" key="5">
    <source>
        <dbReference type="EMBL" id="CAL6047593.1"/>
    </source>
</evidence>
<evidence type="ECO:0000313" key="4">
    <source>
        <dbReference type="EMBL" id="CAL5997451.1"/>
    </source>
</evidence>
<dbReference type="InterPro" id="IPR001611">
    <property type="entry name" value="Leu-rich_rpt"/>
</dbReference>
<proteinExistence type="predicted"/>
<keyword evidence="6" id="KW-1185">Reference proteome</keyword>
<keyword evidence="2" id="KW-0677">Repeat</keyword>
<reference evidence="3" key="1">
    <citation type="submission" date="2023-06" db="EMBL/GenBank/DDBJ databases">
        <authorList>
            <person name="Kurt Z."/>
        </authorList>
    </citation>
    <scope>NUCLEOTIDE SEQUENCE</scope>
</reference>
<dbReference type="PANTHER" id="PTHR15454">
    <property type="entry name" value="NISCHARIN RELATED"/>
    <property type="match status" value="1"/>
</dbReference>
<dbReference type="PROSITE" id="PS51450">
    <property type="entry name" value="LRR"/>
    <property type="match status" value="1"/>
</dbReference>
<evidence type="ECO:0000256" key="2">
    <source>
        <dbReference type="ARBA" id="ARBA00022737"/>
    </source>
</evidence>
<comment type="caution">
    <text evidence="3">The sequence shown here is derived from an EMBL/GenBank/DDBJ whole genome shotgun (WGS) entry which is preliminary data.</text>
</comment>
<dbReference type="Proteomes" id="UP001642409">
    <property type="component" value="Unassembled WGS sequence"/>
</dbReference>
<dbReference type="Gene3D" id="3.80.10.10">
    <property type="entry name" value="Ribonuclease Inhibitor"/>
    <property type="match status" value="1"/>
</dbReference>
<sequence length="200" mass="22458">MSKATSCKDAIVNFCNTLPEQPKPEDIVECNIFYEQPSIERMDPSLSMLKSCKKLSMSSNNIEKIAYLNGLQLEILSLGRNLIRKLDGVEAVKDTLQELWISYNQIDKLSVLVNYPFPKLRKIFACCNNIASWAEVEALAKIDTLEEVALAGNSLPNYTQQEVFARLPRLLRVDGWSMEMLSRKAGAAVGQTPADDLKKE</sequence>
<accession>A0AA86Q3K8</accession>
<dbReference type="PANTHER" id="PTHR15454:SF73">
    <property type="entry name" value="DYNEIN AXONEMAL LIGHT CHAIN 1"/>
    <property type="match status" value="1"/>
</dbReference>
<protein>
    <submittedName>
        <fullName evidence="3">Dynein light chain</fullName>
    </submittedName>
    <submittedName>
        <fullName evidence="4">Dynein_light chain</fullName>
    </submittedName>
</protein>
<dbReference type="SUPFAM" id="SSF52058">
    <property type="entry name" value="L domain-like"/>
    <property type="match status" value="1"/>
</dbReference>
<reference evidence="4 6" key="2">
    <citation type="submission" date="2024-07" db="EMBL/GenBank/DDBJ databases">
        <authorList>
            <person name="Akdeniz Z."/>
        </authorList>
    </citation>
    <scope>NUCLEOTIDE SEQUENCE [LARGE SCALE GENOMIC DNA]</scope>
</reference>
<dbReference type="SMART" id="SM00365">
    <property type="entry name" value="LRR_SD22"/>
    <property type="match status" value="3"/>
</dbReference>
<evidence type="ECO:0000313" key="3">
    <source>
        <dbReference type="EMBL" id="CAI9948937.1"/>
    </source>
</evidence>
<dbReference type="EMBL" id="CAXDID020000036">
    <property type="protein sequence ID" value="CAL5997451.1"/>
    <property type="molecule type" value="Genomic_DNA"/>
</dbReference>
<dbReference type="EMBL" id="CATOUU010000792">
    <property type="protein sequence ID" value="CAI9948937.1"/>
    <property type="molecule type" value="Genomic_DNA"/>
</dbReference>
<gene>
    <name evidence="4" type="ORF">HINF_LOCUS15254</name>
    <name evidence="3" type="ORF">HINF_LOCUS36582</name>
    <name evidence="5" type="ORF">HINF_LOCUS42281</name>
</gene>
<dbReference type="EMBL" id="CAXDID020000172">
    <property type="protein sequence ID" value="CAL6047593.1"/>
    <property type="molecule type" value="Genomic_DNA"/>
</dbReference>
<dbReference type="AlphaFoldDB" id="A0AA86Q3K8"/>
<keyword evidence="1" id="KW-0433">Leucine-rich repeat</keyword>
<name>A0AA86Q3K8_9EUKA</name>
<evidence type="ECO:0000313" key="6">
    <source>
        <dbReference type="Proteomes" id="UP001642409"/>
    </source>
</evidence>
<dbReference type="InterPro" id="IPR032675">
    <property type="entry name" value="LRR_dom_sf"/>
</dbReference>
<dbReference type="GO" id="GO:0005737">
    <property type="term" value="C:cytoplasm"/>
    <property type="evidence" value="ECO:0007669"/>
    <property type="project" value="TreeGrafter"/>
</dbReference>